<feature type="signal peptide" evidence="1">
    <location>
        <begin position="1"/>
        <end position="26"/>
    </location>
</feature>
<feature type="chain" id="PRO_5046304581" evidence="1">
    <location>
        <begin position="27"/>
        <end position="204"/>
    </location>
</feature>
<proteinExistence type="predicted"/>
<protein>
    <submittedName>
        <fullName evidence="2">PEP-CTERM sorting domain-containing protein</fullName>
    </submittedName>
</protein>
<evidence type="ECO:0000313" key="2">
    <source>
        <dbReference type="EMBL" id="MBD2198638.1"/>
    </source>
</evidence>
<keyword evidence="3" id="KW-1185">Reference proteome</keyword>
<dbReference type="Proteomes" id="UP000658514">
    <property type="component" value="Unassembled WGS sequence"/>
</dbReference>
<gene>
    <name evidence="2" type="ORF">H6G24_24665</name>
</gene>
<evidence type="ECO:0000256" key="1">
    <source>
        <dbReference type="SAM" id="SignalP"/>
    </source>
</evidence>
<dbReference type="EMBL" id="JACJQH010000044">
    <property type="protein sequence ID" value="MBD2198638.1"/>
    <property type="molecule type" value="Genomic_DNA"/>
</dbReference>
<dbReference type="InterPro" id="IPR026374">
    <property type="entry name" value="Cyano_PEP"/>
</dbReference>
<dbReference type="RefSeq" id="WP_190546574.1">
    <property type="nucleotide sequence ID" value="NZ_CAWPNO010000078.1"/>
</dbReference>
<sequence>MKATTIGSLISSTLGGFLLSLSPASAVTLVEPIVTTPITNFPDGIKVTDALKPSELRFWNAPDTTGEQNFVNDTGFTINQFSFLVFPDFDTLADDVIWGDVDGDGKVGFSNIFSNITISPDFLVENFRAPRLNMTGGSIFNGNSFAVQFITKPDLRPAQPGDNGPLVIGGAYDIAKQVPEPSTILSTALVFGLGSCLRKYKSAR</sequence>
<evidence type="ECO:0000313" key="3">
    <source>
        <dbReference type="Proteomes" id="UP000658514"/>
    </source>
</evidence>
<organism evidence="2 3">
    <name type="scientific">Calothrix parietina FACHB-288</name>
    <dbReference type="NCBI Taxonomy" id="2692896"/>
    <lineage>
        <taxon>Bacteria</taxon>
        <taxon>Bacillati</taxon>
        <taxon>Cyanobacteriota</taxon>
        <taxon>Cyanophyceae</taxon>
        <taxon>Nostocales</taxon>
        <taxon>Calotrichaceae</taxon>
        <taxon>Calothrix</taxon>
    </lineage>
</organism>
<comment type="caution">
    <text evidence="2">The sequence shown here is derived from an EMBL/GenBank/DDBJ whole genome shotgun (WGS) entry which is preliminary data.</text>
</comment>
<dbReference type="NCBIfam" id="TIGR04155">
    <property type="entry name" value="cyano_PEP"/>
    <property type="match status" value="1"/>
</dbReference>
<keyword evidence="1" id="KW-0732">Signal</keyword>
<reference evidence="2 3" key="1">
    <citation type="journal article" date="2020" name="ISME J.">
        <title>Comparative genomics reveals insights into cyanobacterial evolution and habitat adaptation.</title>
        <authorList>
            <person name="Chen M.Y."/>
            <person name="Teng W.K."/>
            <person name="Zhao L."/>
            <person name="Hu C.X."/>
            <person name="Zhou Y.K."/>
            <person name="Han B.P."/>
            <person name="Song L.R."/>
            <person name="Shu W.S."/>
        </authorList>
    </citation>
    <scope>NUCLEOTIDE SEQUENCE [LARGE SCALE GENOMIC DNA]</scope>
    <source>
        <strain evidence="2 3">FACHB-288</strain>
    </source>
</reference>
<name>A0ABR8AH57_9CYAN</name>
<accession>A0ABR8AH57</accession>